<proteinExistence type="predicted"/>
<sequence length="353" mass="39356">MQQYGQSSTLELDSDAATLIDTTEFKNARTSMIYQVLPALVSSHLPTIPSIRRSIGEIRDRRFHSKANSISEIPLPGTPPPGYTSRPSSGSATPYRHSLVAGEPDLDFPDDVSDRPGSSMSSNPPPFPTYETKTGISWKYAGQGVNLMTLAHRESSVPAYGIDETSPVLTRQLYLHGMTYLLRGLPSDLTPEELLSLQAAAPQSLMYMQADPSTHALVPRSGQSQVQRDMPPQDPSFLHRVTATLVLQTFVLIQFLLPYIKLFLSHAYQFEREHQITRRFVNGSITTVDDIGRRSLRLSQTICQMNDGKVGQAINEITIWWVRGVTGGMQQGFEEGLNRERRARAEGKREQIQ</sequence>
<dbReference type="Proteomes" id="UP001521222">
    <property type="component" value="Unassembled WGS sequence"/>
</dbReference>
<accession>A0ABR3RIR8</accession>
<evidence type="ECO:0000313" key="3">
    <source>
        <dbReference type="Proteomes" id="UP001521222"/>
    </source>
</evidence>
<feature type="region of interest" description="Disordered" evidence="1">
    <location>
        <begin position="66"/>
        <end position="128"/>
    </location>
</feature>
<evidence type="ECO:0000313" key="2">
    <source>
        <dbReference type="EMBL" id="KAL1604341.1"/>
    </source>
</evidence>
<keyword evidence="3" id="KW-1185">Reference proteome</keyword>
<protein>
    <submittedName>
        <fullName evidence="2">Uncharacterized protein</fullName>
    </submittedName>
</protein>
<name>A0ABR3RIR8_9PLEO</name>
<gene>
    <name evidence="2" type="ORF">SLS59_004138</name>
</gene>
<evidence type="ECO:0000256" key="1">
    <source>
        <dbReference type="SAM" id="MobiDB-lite"/>
    </source>
</evidence>
<comment type="caution">
    <text evidence="2">The sequence shown here is derived from an EMBL/GenBank/DDBJ whole genome shotgun (WGS) entry which is preliminary data.</text>
</comment>
<organism evidence="2 3">
    <name type="scientific">Nothophoma quercina</name>
    <dbReference type="NCBI Taxonomy" id="749835"/>
    <lineage>
        <taxon>Eukaryota</taxon>
        <taxon>Fungi</taxon>
        <taxon>Dikarya</taxon>
        <taxon>Ascomycota</taxon>
        <taxon>Pezizomycotina</taxon>
        <taxon>Dothideomycetes</taxon>
        <taxon>Pleosporomycetidae</taxon>
        <taxon>Pleosporales</taxon>
        <taxon>Pleosporineae</taxon>
        <taxon>Didymellaceae</taxon>
        <taxon>Nothophoma</taxon>
    </lineage>
</organism>
<reference evidence="2 3" key="1">
    <citation type="submission" date="2024-02" db="EMBL/GenBank/DDBJ databases">
        <title>De novo assembly and annotation of 12 fungi associated with fruit tree decline syndrome in Ontario, Canada.</title>
        <authorList>
            <person name="Sulman M."/>
            <person name="Ellouze W."/>
            <person name="Ilyukhin E."/>
        </authorList>
    </citation>
    <scope>NUCLEOTIDE SEQUENCE [LARGE SCALE GENOMIC DNA]</scope>
    <source>
        <strain evidence="2 3">M97-236</strain>
    </source>
</reference>
<dbReference type="EMBL" id="JAKIXB020000011">
    <property type="protein sequence ID" value="KAL1604341.1"/>
    <property type="molecule type" value="Genomic_DNA"/>
</dbReference>